<dbReference type="GO" id="GO:0008757">
    <property type="term" value="F:S-adenosylmethionine-dependent methyltransferase activity"/>
    <property type="evidence" value="ECO:0007669"/>
    <property type="project" value="InterPro"/>
</dbReference>
<dbReference type="Proteomes" id="UP000054858">
    <property type="component" value="Unassembled WGS sequence"/>
</dbReference>
<dbReference type="EMBL" id="LNYP01000029">
    <property type="protein sequence ID" value="KTD37993.1"/>
    <property type="molecule type" value="Genomic_DNA"/>
</dbReference>
<dbReference type="Pfam" id="PF08241">
    <property type="entry name" value="Methyltransf_11"/>
    <property type="match status" value="1"/>
</dbReference>
<dbReference type="AlphaFoldDB" id="A0A0W0X0A3"/>
<reference evidence="2 3" key="1">
    <citation type="submission" date="2015-11" db="EMBL/GenBank/DDBJ databases">
        <title>Genomic analysis of 38 Legionella species identifies large and diverse effector repertoires.</title>
        <authorList>
            <person name="Burstein D."/>
            <person name="Amaro F."/>
            <person name="Zusman T."/>
            <person name="Lifshitz Z."/>
            <person name="Cohen O."/>
            <person name="Gilbert J.A."/>
            <person name="Pupko T."/>
            <person name="Shuman H.A."/>
            <person name="Segal G."/>
        </authorList>
    </citation>
    <scope>NUCLEOTIDE SEQUENCE [LARGE SCALE GENOMIC DNA]</scope>
    <source>
        <strain evidence="2 3">Oak Ridge-10</strain>
    </source>
</reference>
<dbReference type="PATRIC" id="fig|29423.5.peg.1748"/>
<accession>A0A0W0X0A3</accession>
<proteinExistence type="predicted"/>
<dbReference type="InterPro" id="IPR029063">
    <property type="entry name" value="SAM-dependent_MTases_sf"/>
</dbReference>
<organism evidence="2 3">
    <name type="scientific">Legionella oakridgensis</name>
    <dbReference type="NCBI Taxonomy" id="29423"/>
    <lineage>
        <taxon>Bacteria</taxon>
        <taxon>Pseudomonadati</taxon>
        <taxon>Pseudomonadota</taxon>
        <taxon>Gammaproteobacteria</taxon>
        <taxon>Legionellales</taxon>
        <taxon>Legionellaceae</taxon>
        <taxon>Legionella</taxon>
    </lineage>
</organism>
<keyword evidence="2" id="KW-0808">Transferase</keyword>
<gene>
    <name evidence="2" type="ORF">Loak_1669</name>
</gene>
<name>A0A0W0X0A3_9GAMM</name>
<dbReference type="SUPFAM" id="SSF53335">
    <property type="entry name" value="S-adenosyl-L-methionine-dependent methyltransferases"/>
    <property type="match status" value="1"/>
</dbReference>
<protein>
    <submittedName>
        <fullName evidence="2">Methyl-transferase</fullName>
    </submittedName>
</protein>
<sequence length="253" mass="29033">MALEEQAIKYRSLDDWFKTPQGVRVALAFASELKNFHSHLMGGTLLQLGSCGENLWLPSLRFQHKWIVTPYIDAQKASLNASLNGLPIDRNSIDCIIAPLTMEAFQRDKNPLDEMDRILKSMGYIIFLGINPWSFWGVSLKWRHLACFGGLSASLTSSFSVKRILMHRGYSQFVHTSFYYVPPVIQENLLRKLEFFNEMGKMIWPFPAGLYCLILQKQEPCSPLALLNMLEEEERLLENKPSLPAAGRQWLHK</sequence>
<dbReference type="RefSeq" id="WP_025385784.1">
    <property type="nucleotide sequence ID" value="NZ_LCUA01000004.1"/>
</dbReference>
<evidence type="ECO:0000313" key="2">
    <source>
        <dbReference type="EMBL" id="KTD37993.1"/>
    </source>
</evidence>
<dbReference type="InterPro" id="IPR013216">
    <property type="entry name" value="Methyltransf_11"/>
</dbReference>
<feature type="domain" description="Methyltransferase type 11" evidence="1">
    <location>
        <begin position="79"/>
        <end position="127"/>
    </location>
</feature>
<evidence type="ECO:0000313" key="3">
    <source>
        <dbReference type="Proteomes" id="UP000054858"/>
    </source>
</evidence>
<evidence type="ECO:0000259" key="1">
    <source>
        <dbReference type="Pfam" id="PF08241"/>
    </source>
</evidence>
<dbReference type="Gene3D" id="3.40.50.150">
    <property type="entry name" value="Vaccinia Virus protein VP39"/>
    <property type="match status" value="1"/>
</dbReference>
<comment type="caution">
    <text evidence="2">The sequence shown here is derived from an EMBL/GenBank/DDBJ whole genome shotgun (WGS) entry which is preliminary data.</text>
</comment>